<evidence type="ECO:0000256" key="3">
    <source>
        <dbReference type="ARBA" id="ARBA00022692"/>
    </source>
</evidence>
<dbReference type="InterPro" id="IPR023271">
    <property type="entry name" value="Aquaporin-like"/>
</dbReference>
<dbReference type="InterPro" id="IPR034294">
    <property type="entry name" value="Aquaporin_transptr"/>
</dbReference>
<feature type="transmembrane region" description="Helical" evidence="7">
    <location>
        <begin position="156"/>
        <end position="177"/>
    </location>
</feature>
<evidence type="ECO:0000256" key="5">
    <source>
        <dbReference type="ARBA" id="ARBA00023136"/>
    </source>
</evidence>
<dbReference type="PANTHER" id="PTHR19139">
    <property type="entry name" value="AQUAPORIN TRANSPORTER"/>
    <property type="match status" value="1"/>
</dbReference>
<reference evidence="8" key="1">
    <citation type="submission" date="2021-01" db="EMBL/GenBank/DDBJ databases">
        <authorList>
            <person name="Corre E."/>
            <person name="Pelletier E."/>
            <person name="Niang G."/>
            <person name="Scheremetjew M."/>
            <person name="Finn R."/>
            <person name="Kale V."/>
            <person name="Holt S."/>
            <person name="Cochrane G."/>
            <person name="Meng A."/>
            <person name="Brown T."/>
            <person name="Cohen L."/>
        </authorList>
    </citation>
    <scope>NUCLEOTIDE SEQUENCE</scope>
    <source>
        <strain evidence="8">CCMP2222</strain>
    </source>
</reference>
<dbReference type="PRINTS" id="PR00783">
    <property type="entry name" value="MINTRINSICP"/>
</dbReference>
<gene>
    <name evidence="8" type="ORF">AAND1436_LOCUS36509</name>
</gene>
<keyword evidence="5 7" id="KW-0472">Membrane</keyword>
<dbReference type="PANTHER" id="PTHR19139:SF199">
    <property type="entry name" value="MIP17260P"/>
    <property type="match status" value="1"/>
</dbReference>
<evidence type="ECO:0000313" key="8">
    <source>
        <dbReference type="EMBL" id="CAD9498387.1"/>
    </source>
</evidence>
<dbReference type="SUPFAM" id="SSF81338">
    <property type="entry name" value="Aquaporin-like"/>
    <property type="match status" value="1"/>
</dbReference>
<protein>
    <recommendedName>
        <fullName evidence="9">Aquaporin</fullName>
    </recommendedName>
</protein>
<dbReference type="AlphaFoldDB" id="A0A7S2MRS3"/>
<feature type="transmembrane region" description="Helical" evidence="7">
    <location>
        <begin position="75"/>
        <end position="94"/>
    </location>
</feature>
<dbReference type="GO" id="GO:0005886">
    <property type="term" value="C:plasma membrane"/>
    <property type="evidence" value="ECO:0007669"/>
    <property type="project" value="TreeGrafter"/>
</dbReference>
<evidence type="ECO:0008006" key="9">
    <source>
        <dbReference type="Google" id="ProtNLM"/>
    </source>
</evidence>
<dbReference type="InterPro" id="IPR000425">
    <property type="entry name" value="MIP"/>
</dbReference>
<evidence type="ECO:0000256" key="2">
    <source>
        <dbReference type="ARBA" id="ARBA00006175"/>
    </source>
</evidence>
<evidence type="ECO:0000256" key="6">
    <source>
        <dbReference type="RuleBase" id="RU000477"/>
    </source>
</evidence>
<keyword evidence="3 6" id="KW-0812">Transmembrane</keyword>
<organism evidence="8">
    <name type="scientific">Alexandrium andersonii</name>
    <dbReference type="NCBI Taxonomy" id="327968"/>
    <lineage>
        <taxon>Eukaryota</taxon>
        <taxon>Sar</taxon>
        <taxon>Alveolata</taxon>
        <taxon>Dinophyceae</taxon>
        <taxon>Gonyaulacales</taxon>
        <taxon>Pyrocystaceae</taxon>
        <taxon>Alexandrium</taxon>
    </lineage>
</organism>
<dbReference type="Gene3D" id="1.20.1080.10">
    <property type="entry name" value="Glycerol uptake facilitator protein"/>
    <property type="match status" value="1"/>
</dbReference>
<comment type="similarity">
    <text evidence="2 6">Belongs to the MIP/aquaporin (TC 1.A.8) family.</text>
</comment>
<keyword evidence="6" id="KW-0813">Transport</keyword>
<comment type="subcellular location">
    <subcellularLocation>
        <location evidence="1">Membrane</location>
        <topology evidence="1">Multi-pass membrane protein</topology>
    </subcellularLocation>
</comment>
<evidence type="ECO:0000256" key="4">
    <source>
        <dbReference type="ARBA" id="ARBA00022989"/>
    </source>
</evidence>
<dbReference type="Pfam" id="PF00230">
    <property type="entry name" value="MIP"/>
    <property type="match status" value="1"/>
</dbReference>
<dbReference type="EMBL" id="HBGQ01076231">
    <property type="protein sequence ID" value="CAD9498387.1"/>
    <property type="molecule type" value="Transcribed_RNA"/>
</dbReference>
<evidence type="ECO:0000256" key="7">
    <source>
        <dbReference type="SAM" id="Phobius"/>
    </source>
</evidence>
<keyword evidence="4 7" id="KW-1133">Transmembrane helix</keyword>
<feature type="transmembrane region" description="Helical" evidence="7">
    <location>
        <begin position="106"/>
        <end position="125"/>
    </location>
</feature>
<sequence>MAYSLGRYSGGQINCAVTLALWVKNLLTWEQALANFVAQMLGSVTGAALLCIIFPKSKDKTGGLGTNGVQDGFHPVGVLLAEIVMTFVLVTTVFESGLQTAPASGIAVIPIGFAVFLAHLVLIPIDGCSINPTRSFGPALIATLRDGKVDYFTDMWIFWIGPLLGALAAAGVHELFLRSV</sequence>
<proteinExistence type="inferred from homology"/>
<dbReference type="GO" id="GO:0015250">
    <property type="term" value="F:water channel activity"/>
    <property type="evidence" value="ECO:0007669"/>
    <property type="project" value="TreeGrafter"/>
</dbReference>
<accession>A0A7S2MRS3</accession>
<name>A0A7S2MRS3_9DINO</name>
<evidence type="ECO:0000256" key="1">
    <source>
        <dbReference type="ARBA" id="ARBA00004141"/>
    </source>
</evidence>
<feature type="transmembrane region" description="Helical" evidence="7">
    <location>
        <begin position="32"/>
        <end position="55"/>
    </location>
</feature>